<evidence type="ECO:0000313" key="2">
    <source>
        <dbReference type="EMBL" id="CAF1580108.1"/>
    </source>
</evidence>
<name>A0A815Z8Q7_9BILA</name>
<proteinExistence type="predicted"/>
<feature type="non-terminal residue" evidence="2">
    <location>
        <position position="1"/>
    </location>
</feature>
<dbReference type="Pfam" id="PF26253">
    <property type="entry name" value="RdRP_head"/>
    <property type="match status" value="1"/>
</dbReference>
<dbReference type="Proteomes" id="UP000663829">
    <property type="component" value="Unassembled WGS sequence"/>
</dbReference>
<comment type="caution">
    <text evidence="2">The sequence shown here is derived from an EMBL/GenBank/DDBJ whole genome shotgun (WGS) entry which is preliminary data.</text>
</comment>
<reference evidence="2" key="1">
    <citation type="submission" date="2021-02" db="EMBL/GenBank/DDBJ databases">
        <authorList>
            <person name="Nowell W R."/>
        </authorList>
    </citation>
    <scope>NUCLEOTIDE SEQUENCE</scope>
</reference>
<dbReference type="EMBL" id="CAJOBC010097377">
    <property type="protein sequence ID" value="CAF4447098.1"/>
    <property type="molecule type" value="Genomic_DNA"/>
</dbReference>
<evidence type="ECO:0000313" key="4">
    <source>
        <dbReference type="Proteomes" id="UP000663829"/>
    </source>
</evidence>
<dbReference type="InterPro" id="IPR058752">
    <property type="entry name" value="RDRP_C_head"/>
</dbReference>
<keyword evidence="4" id="KW-1185">Reference proteome</keyword>
<dbReference type="EMBL" id="CAJNOQ010031430">
    <property type="protein sequence ID" value="CAF1580108.1"/>
    <property type="molecule type" value="Genomic_DNA"/>
</dbReference>
<evidence type="ECO:0000259" key="1">
    <source>
        <dbReference type="Pfam" id="PF26253"/>
    </source>
</evidence>
<gene>
    <name evidence="2" type="ORF">GPM918_LOCUS41020</name>
    <name evidence="3" type="ORF">SRO942_LOCUS42024</name>
</gene>
<protein>
    <recommendedName>
        <fullName evidence="1">RDRP C-terminal head domain-containing protein</fullName>
    </recommendedName>
</protein>
<accession>A0A815Z8Q7</accession>
<organism evidence="2 4">
    <name type="scientific">Didymodactylos carnosus</name>
    <dbReference type="NCBI Taxonomy" id="1234261"/>
    <lineage>
        <taxon>Eukaryota</taxon>
        <taxon>Metazoa</taxon>
        <taxon>Spiralia</taxon>
        <taxon>Gnathifera</taxon>
        <taxon>Rotifera</taxon>
        <taxon>Eurotatoria</taxon>
        <taxon>Bdelloidea</taxon>
        <taxon>Philodinida</taxon>
        <taxon>Philodinidae</taxon>
        <taxon>Didymodactylos</taxon>
    </lineage>
</organism>
<sequence length="344" mass="40914">KLYRSVCRTLPGWKKVKNEIFDDQCDLSSIEIDPSFRHSNWKKYLEEAQDLYTNYKLELFEIMHAYGFNDEIDMFCCCESARVNSHERCDIQTTVQYLLKQLFEHTLKKFSSSVFQHNNYYNCPKCDRQMAKASACYVVCYSTAQTIKNKSERIMSFAWIFTKWLMKIQYQETHLNQHKSDIVGIAMRHYFQATFVKYKLLTCPIDQAPDQNKTYIFLKEINFGHLTVLQLPSIAIIFIEIIHNWLLQQNIFGNSCDDRNRKPLIRQSCWYDIMTRFILLEADYRGTLVPLKLNLIFEERSKQLCDDNWSQQDYSLIEGMFYKLLSVCFDRARQCNINTNPDSI</sequence>
<evidence type="ECO:0000313" key="3">
    <source>
        <dbReference type="EMBL" id="CAF4447098.1"/>
    </source>
</evidence>
<dbReference type="Proteomes" id="UP000681722">
    <property type="component" value="Unassembled WGS sequence"/>
</dbReference>
<feature type="domain" description="RDRP C-terminal head" evidence="1">
    <location>
        <begin position="39"/>
        <end position="179"/>
    </location>
</feature>
<dbReference type="AlphaFoldDB" id="A0A815Z8Q7"/>